<dbReference type="Proteomes" id="UP001060085">
    <property type="component" value="Linkage Group LG06"/>
</dbReference>
<comment type="caution">
    <text evidence="1">The sequence shown here is derived from an EMBL/GenBank/DDBJ whole genome shotgun (WGS) entry which is preliminary data.</text>
</comment>
<gene>
    <name evidence="1" type="ORF">M9H77_28543</name>
</gene>
<reference evidence="2" key="1">
    <citation type="journal article" date="2023" name="Nat. Plants">
        <title>Single-cell RNA sequencing provides a high-resolution roadmap for understanding the multicellular compartmentation of specialized metabolism.</title>
        <authorList>
            <person name="Sun S."/>
            <person name="Shen X."/>
            <person name="Li Y."/>
            <person name="Li Y."/>
            <person name="Wang S."/>
            <person name="Li R."/>
            <person name="Zhang H."/>
            <person name="Shen G."/>
            <person name="Guo B."/>
            <person name="Wei J."/>
            <person name="Xu J."/>
            <person name="St-Pierre B."/>
            <person name="Chen S."/>
            <person name="Sun C."/>
        </authorList>
    </citation>
    <scope>NUCLEOTIDE SEQUENCE [LARGE SCALE GENOMIC DNA]</scope>
</reference>
<proteinExistence type="predicted"/>
<evidence type="ECO:0000313" key="2">
    <source>
        <dbReference type="Proteomes" id="UP001060085"/>
    </source>
</evidence>
<name>A0ACC0AHL0_CATRO</name>
<protein>
    <submittedName>
        <fullName evidence="1">Uncharacterized protein</fullName>
    </submittedName>
</protein>
<sequence>MVISIACLSCASLAGIAIAKSTVSLKAFFTSLIFSKSKIKWGYPSLKKILECYGVHLSSIFEVHIFPEIWSTCSVSRPVLGVLQHFRFLPLARLPRQYHHSTSNTGIQFVFGSYDLQNRLYSSFLSYLYFRRKRNSINVLLHDVTE</sequence>
<keyword evidence="2" id="KW-1185">Reference proteome</keyword>
<accession>A0ACC0AHL0</accession>
<evidence type="ECO:0000313" key="1">
    <source>
        <dbReference type="EMBL" id="KAI5659750.1"/>
    </source>
</evidence>
<organism evidence="1 2">
    <name type="scientific">Catharanthus roseus</name>
    <name type="common">Madagascar periwinkle</name>
    <name type="synonym">Vinca rosea</name>
    <dbReference type="NCBI Taxonomy" id="4058"/>
    <lineage>
        <taxon>Eukaryota</taxon>
        <taxon>Viridiplantae</taxon>
        <taxon>Streptophyta</taxon>
        <taxon>Embryophyta</taxon>
        <taxon>Tracheophyta</taxon>
        <taxon>Spermatophyta</taxon>
        <taxon>Magnoliopsida</taxon>
        <taxon>eudicotyledons</taxon>
        <taxon>Gunneridae</taxon>
        <taxon>Pentapetalae</taxon>
        <taxon>asterids</taxon>
        <taxon>lamiids</taxon>
        <taxon>Gentianales</taxon>
        <taxon>Apocynaceae</taxon>
        <taxon>Rauvolfioideae</taxon>
        <taxon>Vinceae</taxon>
        <taxon>Catharanthinae</taxon>
        <taxon>Catharanthus</taxon>
    </lineage>
</organism>
<dbReference type="EMBL" id="CM044706">
    <property type="protein sequence ID" value="KAI5659750.1"/>
    <property type="molecule type" value="Genomic_DNA"/>
</dbReference>